<feature type="signal peptide" evidence="8">
    <location>
        <begin position="1"/>
        <end position="25"/>
    </location>
</feature>
<keyword evidence="8" id="KW-0732">Signal</keyword>
<evidence type="ECO:0000256" key="1">
    <source>
        <dbReference type="ARBA" id="ARBA00000971"/>
    </source>
</evidence>
<evidence type="ECO:0000313" key="11">
    <source>
        <dbReference type="EMBL" id="QPT53441.1"/>
    </source>
</evidence>
<dbReference type="Proteomes" id="UP000053171">
    <property type="component" value="Unassembled WGS sequence"/>
</dbReference>
<feature type="domain" description="PPIase FKBP-type" evidence="9">
    <location>
        <begin position="209"/>
        <end position="296"/>
    </location>
</feature>
<dbReference type="PANTHER" id="PTHR43811">
    <property type="entry name" value="FKBP-TYPE PEPTIDYL-PROLYL CIS-TRANS ISOMERASE FKPA"/>
    <property type="match status" value="1"/>
</dbReference>
<dbReference type="AlphaFoldDB" id="A0A147E7S9"/>
<reference evidence="12" key="2">
    <citation type="submission" date="2016-04" db="EMBL/GenBank/DDBJ databases">
        <authorList>
            <person name="Waterworth S."/>
            <person name="Matcher G."/>
        </authorList>
    </citation>
    <scope>NUCLEOTIDE SEQUENCE [LARGE SCALE GENOMIC DNA]</scope>
    <source>
        <strain evidence="12">RuSp02-3</strain>
    </source>
</reference>
<evidence type="ECO:0000313" key="12">
    <source>
        <dbReference type="Proteomes" id="UP000053171"/>
    </source>
</evidence>
<feature type="compositionally biased region" description="Low complexity" evidence="7">
    <location>
        <begin position="295"/>
        <end position="328"/>
    </location>
</feature>
<proteinExistence type="inferred from homology"/>
<dbReference type="GeneID" id="61263583"/>
<feature type="region of interest" description="Disordered" evidence="7">
    <location>
        <begin position="161"/>
        <end position="180"/>
    </location>
</feature>
<gene>
    <name evidence="10" type="ORF">AN277_0208800</name>
    <name evidence="11" type="ORF">I6G21_09275</name>
</gene>
<dbReference type="RefSeq" id="WP_058743676.1">
    <property type="nucleotide sequence ID" value="NZ_CP065738.1"/>
</dbReference>
<comment type="similarity">
    <text evidence="2">Belongs to the FKBP-type PPIase family.</text>
</comment>
<dbReference type="PROSITE" id="PS51257">
    <property type="entry name" value="PROKAR_LIPOPROTEIN"/>
    <property type="match status" value="1"/>
</dbReference>
<dbReference type="PATRIC" id="fig|37923.5.peg.400"/>
<reference evidence="11 13" key="4">
    <citation type="submission" date="2020-12" db="EMBL/GenBank/DDBJ databases">
        <title>FDA dAtabase for Regulatory Grade micrObial Sequences (FDA-ARGOS): Supporting development and validation of Infectious Disease Dx tests.</title>
        <authorList>
            <person name="Sproer C."/>
            <person name="Gronow S."/>
            <person name="Severitt S."/>
            <person name="Schroder I."/>
            <person name="Tallon L."/>
            <person name="Sadzewicz L."/>
            <person name="Zhao X."/>
            <person name="Boylan J."/>
            <person name="Ott S."/>
            <person name="Bowen H."/>
            <person name="Vavikolanu K."/>
            <person name="Mehta A."/>
            <person name="Aluvathingal J."/>
            <person name="Nadendla S."/>
            <person name="Lowell S."/>
            <person name="Myers T."/>
            <person name="Yan Y."/>
            <person name="Sichtig H."/>
        </authorList>
    </citation>
    <scope>NUCLEOTIDE SEQUENCE [LARGE SCALE GENOMIC DNA]</scope>
    <source>
        <strain evidence="11 13">FDAARGOS_864</strain>
    </source>
</reference>
<evidence type="ECO:0000256" key="8">
    <source>
        <dbReference type="SAM" id="SignalP"/>
    </source>
</evidence>
<dbReference type="GO" id="GO:0003755">
    <property type="term" value="F:peptidyl-prolyl cis-trans isomerase activity"/>
    <property type="evidence" value="ECO:0007669"/>
    <property type="project" value="UniProtKB-KW"/>
</dbReference>
<dbReference type="PANTHER" id="PTHR43811:SF19">
    <property type="entry name" value="39 KDA FK506-BINDING NUCLEAR PROTEIN"/>
    <property type="match status" value="1"/>
</dbReference>
<sequence length="328" mass="34510">MRKPLKLSAAAAILALALTGCGQHAMDSIDYTDKGADKAPEVSFQTPFKVDDATTKVLKEGDGADVDPGDTVIVNAALYNGEDGKEVQDTYQSQQPMTVVLNDDVKDKLPELYDALVNAKVGTTFAFAQAPDEAKTGSKDASVLEVYTVSEKILDHAEGDEVKDLPSGLPSVKIEDDGPKITIPKDTEQPTELTAQNLINGSGTEVKATDTVFVKYAGVKWSDGKQFDSNWTKDPTSFALDQVIAGWKDGLKGKHVGDRVELVVPADQAYGTDEEVKGTKNPGGALVFVVDILGTQPTPKQTTPSPSPSGQASSAPASAAPSASAESK</sequence>
<evidence type="ECO:0000313" key="13">
    <source>
        <dbReference type="Proteomes" id="UP000594975"/>
    </source>
</evidence>
<keyword evidence="12" id="KW-1185">Reference proteome</keyword>
<feature type="chain" id="PRO_5015050991" description="peptidylprolyl isomerase" evidence="8">
    <location>
        <begin position="26"/>
        <end position="328"/>
    </location>
</feature>
<protein>
    <recommendedName>
        <fullName evidence="3 6">peptidylprolyl isomerase</fullName>
        <ecNumber evidence="3 6">5.2.1.8</ecNumber>
    </recommendedName>
</protein>
<organism evidence="10 12">
    <name type="scientific">Rothia kristinae</name>
    <dbReference type="NCBI Taxonomy" id="37923"/>
    <lineage>
        <taxon>Bacteria</taxon>
        <taxon>Bacillati</taxon>
        <taxon>Actinomycetota</taxon>
        <taxon>Actinomycetes</taxon>
        <taxon>Micrococcales</taxon>
        <taxon>Micrococcaceae</taxon>
        <taxon>Rothia</taxon>
    </lineage>
</organism>
<keyword evidence="4 6" id="KW-0697">Rotamase</keyword>
<accession>A0A147E7S9</accession>
<feature type="region of interest" description="Disordered" evidence="7">
    <location>
        <begin position="292"/>
        <end position="328"/>
    </location>
</feature>
<reference evidence="10" key="1">
    <citation type="submission" date="2016-04" db="EMBL/GenBank/DDBJ databases">
        <authorList>
            <person name="Evans L.H."/>
            <person name="Alamgir A."/>
            <person name="Owens N."/>
            <person name="Weber N.D."/>
            <person name="Virtaneva K."/>
            <person name="Barbian K."/>
            <person name="Babar A."/>
            <person name="Rosenke K."/>
        </authorList>
    </citation>
    <scope>NUCLEOTIDE SEQUENCE [LARGE SCALE GENOMIC DNA]</scope>
    <source>
        <strain evidence="10">RUTW2-3</strain>
    </source>
</reference>
<dbReference type="EMBL" id="LJBJ02000019">
    <property type="protein sequence ID" value="OAX51434.1"/>
    <property type="molecule type" value="Genomic_DNA"/>
</dbReference>
<dbReference type="PROSITE" id="PS50059">
    <property type="entry name" value="FKBP_PPIASE"/>
    <property type="match status" value="1"/>
</dbReference>
<dbReference type="KEGG" id="rkr:I6G21_09275"/>
<dbReference type="Proteomes" id="UP000594975">
    <property type="component" value="Chromosome"/>
</dbReference>
<evidence type="ECO:0000256" key="3">
    <source>
        <dbReference type="ARBA" id="ARBA00013194"/>
    </source>
</evidence>
<evidence type="ECO:0000256" key="7">
    <source>
        <dbReference type="SAM" id="MobiDB-lite"/>
    </source>
</evidence>
<comment type="catalytic activity">
    <reaction evidence="1 6">
        <text>[protein]-peptidylproline (omega=180) = [protein]-peptidylproline (omega=0)</text>
        <dbReference type="Rhea" id="RHEA:16237"/>
        <dbReference type="Rhea" id="RHEA-COMP:10747"/>
        <dbReference type="Rhea" id="RHEA-COMP:10748"/>
        <dbReference type="ChEBI" id="CHEBI:83833"/>
        <dbReference type="ChEBI" id="CHEBI:83834"/>
        <dbReference type="EC" id="5.2.1.8"/>
    </reaction>
</comment>
<dbReference type="InterPro" id="IPR046357">
    <property type="entry name" value="PPIase_dom_sf"/>
</dbReference>
<keyword evidence="5 6" id="KW-0413">Isomerase</keyword>
<evidence type="ECO:0000256" key="6">
    <source>
        <dbReference type="PROSITE-ProRule" id="PRU00277"/>
    </source>
</evidence>
<evidence type="ECO:0000259" key="9">
    <source>
        <dbReference type="PROSITE" id="PS50059"/>
    </source>
</evidence>
<name>A0A147E7S9_9MICC</name>
<dbReference type="EC" id="5.2.1.8" evidence="3 6"/>
<evidence type="ECO:0000256" key="5">
    <source>
        <dbReference type="ARBA" id="ARBA00023235"/>
    </source>
</evidence>
<evidence type="ECO:0000256" key="2">
    <source>
        <dbReference type="ARBA" id="ARBA00006577"/>
    </source>
</evidence>
<dbReference type="InterPro" id="IPR001179">
    <property type="entry name" value="PPIase_FKBP_dom"/>
</dbReference>
<dbReference type="Pfam" id="PF00254">
    <property type="entry name" value="FKBP_C"/>
    <property type="match status" value="1"/>
</dbReference>
<dbReference type="Gene3D" id="3.10.50.40">
    <property type="match status" value="2"/>
</dbReference>
<evidence type="ECO:0000313" key="10">
    <source>
        <dbReference type="EMBL" id="OAX51434.1"/>
    </source>
</evidence>
<dbReference type="STRING" id="37923.BK826_09915"/>
<dbReference type="EMBL" id="CP065738">
    <property type="protein sequence ID" value="QPT53441.1"/>
    <property type="molecule type" value="Genomic_DNA"/>
</dbReference>
<evidence type="ECO:0000256" key="4">
    <source>
        <dbReference type="ARBA" id="ARBA00023110"/>
    </source>
</evidence>
<reference evidence="10 12" key="3">
    <citation type="submission" date="2016-06" db="EMBL/GenBank/DDBJ databases">
        <title>Identification of putative biosynthetic pathways for the production of bioactive secondary metabolites by the marine actinomycete Kocuria kristinae RUTW2-3.</title>
        <authorList>
            <person name="Waterworth S.C."/>
            <person name="Walmsley T.A."/>
            <person name="Matongo T."/>
            <person name="Davies-Coleman M.T."/>
            <person name="Dorrington R.A."/>
        </authorList>
    </citation>
    <scope>NUCLEOTIDE SEQUENCE [LARGE SCALE GENOMIC DNA]</scope>
    <source>
        <strain evidence="12">RuSp02-3</strain>
        <strain evidence="10">RUTW2-3</strain>
    </source>
</reference>
<dbReference type="SUPFAM" id="SSF54534">
    <property type="entry name" value="FKBP-like"/>
    <property type="match status" value="2"/>
</dbReference>